<keyword evidence="3" id="KW-1185">Reference proteome</keyword>
<reference evidence="2 3" key="1">
    <citation type="journal article" date="2015" name="Stand. Genomic Sci.">
        <title>Genomic Encyclopedia of Bacterial and Archaeal Type Strains, Phase III: the genomes of soil and plant-associated and newly described type strains.</title>
        <authorList>
            <person name="Whitman W.B."/>
            <person name="Woyke T."/>
            <person name="Klenk H.P."/>
            <person name="Zhou Y."/>
            <person name="Lilburn T.G."/>
            <person name="Beck B.J."/>
            <person name="De Vos P."/>
            <person name="Vandamme P."/>
            <person name="Eisen J.A."/>
            <person name="Garrity G."/>
            <person name="Hugenholtz P."/>
            <person name="Kyrpides N.C."/>
        </authorList>
    </citation>
    <scope>NUCLEOTIDE SEQUENCE [LARGE SCALE GENOMIC DNA]</scope>
    <source>
        <strain evidence="2 3">CGMCC 1.2546</strain>
    </source>
</reference>
<dbReference type="AlphaFoldDB" id="A0A562NBU3"/>
<gene>
    <name evidence="2" type="ORF">IQ26_05014</name>
</gene>
<comment type="caution">
    <text evidence="2">The sequence shown here is derived from an EMBL/GenBank/DDBJ whole genome shotgun (WGS) entry which is preliminary data.</text>
</comment>
<dbReference type="PROSITE" id="PS51257">
    <property type="entry name" value="PROKAR_LIPOPROTEIN"/>
    <property type="match status" value="1"/>
</dbReference>
<feature type="chain" id="PRO_5021874533" evidence="1">
    <location>
        <begin position="28"/>
        <end position="151"/>
    </location>
</feature>
<proteinExistence type="predicted"/>
<evidence type="ECO:0000313" key="3">
    <source>
        <dbReference type="Proteomes" id="UP000317122"/>
    </source>
</evidence>
<protein>
    <submittedName>
        <fullName evidence="2">Conjugative transfer protein TrbH</fullName>
    </submittedName>
</protein>
<dbReference type="RefSeq" id="WP_407660229.1">
    <property type="nucleotide sequence ID" value="NZ_BSPF01000010.1"/>
</dbReference>
<dbReference type="Proteomes" id="UP000317122">
    <property type="component" value="Unassembled WGS sequence"/>
</dbReference>
<name>A0A562NBU3_9HYPH</name>
<dbReference type="EMBL" id="VLKT01000035">
    <property type="protein sequence ID" value="TWI29594.1"/>
    <property type="molecule type" value="Genomic_DNA"/>
</dbReference>
<evidence type="ECO:0000256" key="1">
    <source>
        <dbReference type="SAM" id="SignalP"/>
    </source>
</evidence>
<organism evidence="2 3">
    <name type="scientific">Mesorhizobium tianshanense</name>
    <dbReference type="NCBI Taxonomy" id="39844"/>
    <lineage>
        <taxon>Bacteria</taxon>
        <taxon>Pseudomonadati</taxon>
        <taxon>Pseudomonadota</taxon>
        <taxon>Alphaproteobacteria</taxon>
        <taxon>Hyphomicrobiales</taxon>
        <taxon>Phyllobacteriaceae</taxon>
        <taxon>Mesorhizobium</taxon>
    </lineage>
</organism>
<accession>A0A562NBU3</accession>
<evidence type="ECO:0000313" key="2">
    <source>
        <dbReference type="EMBL" id="TWI29594.1"/>
    </source>
</evidence>
<feature type="signal peptide" evidence="1">
    <location>
        <begin position="1"/>
        <end position="27"/>
    </location>
</feature>
<dbReference type="NCBIfam" id="NF010409">
    <property type="entry name" value="PRK13835.1"/>
    <property type="match status" value="1"/>
</dbReference>
<sequence>MSISRSFRSLAIVAALAVFLSSCQSLGSDGLVASNAPADISGPAASSIAGDMVSRLAEHVGPGTGTIALKQDGSPFGQALEVALKGWGYAVVTDQTTDSGTTILPLAYVVEPFEGQILARLSTSGVELGRAFEVTTTGASPASPLSVMHRG</sequence>
<keyword evidence="1" id="KW-0732">Signal</keyword>